<proteinExistence type="predicted"/>
<evidence type="ECO:0000256" key="2">
    <source>
        <dbReference type="SAM" id="SignalP"/>
    </source>
</evidence>
<feature type="signal peptide" evidence="2">
    <location>
        <begin position="1"/>
        <end position="20"/>
    </location>
</feature>
<evidence type="ECO:0008006" key="5">
    <source>
        <dbReference type="Google" id="ProtNLM"/>
    </source>
</evidence>
<keyword evidence="2" id="KW-0732">Signal</keyword>
<dbReference type="RefSeq" id="WP_252954591.1">
    <property type="nucleotide sequence ID" value="NZ_JAFIRR010000111.1"/>
</dbReference>
<accession>A0ABT1D9U4</accession>
<dbReference type="Gene3D" id="3.40.30.10">
    <property type="entry name" value="Glutaredoxin"/>
    <property type="match status" value="1"/>
</dbReference>
<name>A0ABT1D9U4_9PROT</name>
<dbReference type="SUPFAM" id="SSF52833">
    <property type="entry name" value="Thioredoxin-like"/>
    <property type="match status" value="1"/>
</dbReference>
<keyword evidence="4" id="KW-1185">Reference proteome</keyword>
<keyword evidence="1" id="KW-0812">Transmembrane</keyword>
<feature type="chain" id="PRO_5046191442" description="SCO family protein" evidence="2">
    <location>
        <begin position="21"/>
        <end position="247"/>
    </location>
</feature>
<dbReference type="Proteomes" id="UP001523392">
    <property type="component" value="Unassembled WGS sequence"/>
</dbReference>
<keyword evidence="1" id="KW-1133">Transmembrane helix</keyword>
<gene>
    <name evidence="3" type="ORF">JYK14_17595</name>
</gene>
<evidence type="ECO:0000313" key="4">
    <source>
        <dbReference type="Proteomes" id="UP001523392"/>
    </source>
</evidence>
<evidence type="ECO:0000256" key="1">
    <source>
        <dbReference type="SAM" id="Phobius"/>
    </source>
</evidence>
<sequence>MTRRFLLALAAAFPALSAWAAAPGVAPPPQAALPLDLALRDATGQPLRLGEALDGQPAIFAFADYDCVTLCGTALGLAAATLPGTGLRPGRDYRLLVLGLDPADGPAKAAAMQRAWLGEGTALAGAARFLVGTAPALASAQAALGYSAARQGEGFLHPLALFALRPDGRLAAVLPALGAAPEELRDALREAARPEAPGLFASIRLVCQGSGSGRSAALLGVLAAAAAATVAALGGSLMLLRRRERRV</sequence>
<comment type="caution">
    <text evidence="3">The sequence shown here is derived from an EMBL/GenBank/DDBJ whole genome shotgun (WGS) entry which is preliminary data.</text>
</comment>
<evidence type="ECO:0000313" key="3">
    <source>
        <dbReference type="EMBL" id="MCO6417959.1"/>
    </source>
</evidence>
<reference evidence="3 4" key="1">
    <citation type="submission" date="2021-12" db="EMBL/GenBank/DDBJ databases">
        <title>Siccirubricoccus leaddurans sp. nov., a high concentration Zn2+ tolerance bacterium.</title>
        <authorList>
            <person name="Cao Y."/>
        </authorList>
    </citation>
    <scope>NUCLEOTIDE SEQUENCE [LARGE SCALE GENOMIC DNA]</scope>
    <source>
        <strain evidence="3 4">KC 17139</strain>
    </source>
</reference>
<keyword evidence="1" id="KW-0472">Membrane</keyword>
<organism evidence="3 4">
    <name type="scientific">Siccirubricoccus soli</name>
    <dbReference type="NCBI Taxonomy" id="2899147"/>
    <lineage>
        <taxon>Bacteria</taxon>
        <taxon>Pseudomonadati</taxon>
        <taxon>Pseudomonadota</taxon>
        <taxon>Alphaproteobacteria</taxon>
        <taxon>Acetobacterales</taxon>
        <taxon>Roseomonadaceae</taxon>
        <taxon>Siccirubricoccus</taxon>
    </lineage>
</organism>
<dbReference type="InterPro" id="IPR036249">
    <property type="entry name" value="Thioredoxin-like_sf"/>
</dbReference>
<feature type="transmembrane region" description="Helical" evidence="1">
    <location>
        <begin position="216"/>
        <end position="240"/>
    </location>
</feature>
<protein>
    <recommendedName>
        <fullName evidence="5">SCO family protein</fullName>
    </recommendedName>
</protein>
<dbReference type="EMBL" id="JAFIRR010000111">
    <property type="protein sequence ID" value="MCO6417959.1"/>
    <property type="molecule type" value="Genomic_DNA"/>
</dbReference>